<dbReference type="GO" id="GO:0006412">
    <property type="term" value="P:translation"/>
    <property type="evidence" value="ECO:0007669"/>
    <property type="project" value="UniProtKB-UniRule"/>
</dbReference>
<dbReference type="Gene3D" id="3.30.70.330">
    <property type="match status" value="1"/>
</dbReference>
<reference evidence="8 9" key="1">
    <citation type="journal article" date="2015" name="Nature">
        <title>rRNA introns, odd ribosomes, and small enigmatic genomes across a large radiation of phyla.</title>
        <authorList>
            <person name="Brown C.T."/>
            <person name="Hug L.A."/>
            <person name="Thomas B.C."/>
            <person name="Sharon I."/>
            <person name="Castelle C.J."/>
            <person name="Singh A."/>
            <person name="Wilkins M.J."/>
            <person name="Williams K.H."/>
            <person name="Banfield J.F."/>
        </authorList>
    </citation>
    <scope>NUCLEOTIDE SEQUENCE [LARGE SCALE GENOMIC DNA]</scope>
</reference>
<protein>
    <recommendedName>
        <fullName evidence="6">Large ribosomal subunit protein uL23</fullName>
    </recommendedName>
</protein>
<comment type="function">
    <text evidence="6">One of the early assembly proteins it binds 23S rRNA. One of the proteins that surrounds the polypeptide exit tunnel on the outside of the ribosome. Forms the main docking site for trigger factor binding to the ribosome.</text>
</comment>
<organism evidence="8 9">
    <name type="scientific">candidate division WS6 bacterium GW2011_GWF2_39_15</name>
    <dbReference type="NCBI Taxonomy" id="1619100"/>
    <lineage>
        <taxon>Bacteria</taxon>
        <taxon>Candidatus Dojkabacteria</taxon>
    </lineage>
</organism>
<dbReference type="GO" id="GO:1990904">
    <property type="term" value="C:ribonucleoprotein complex"/>
    <property type="evidence" value="ECO:0007669"/>
    <property type="project" value="UniProtKB-KW"/>
</dbReference>
<comment type="similarity">
    <text evidence="1 6 7">Belongs to the universal ribosomal protein uL23 family.</text>
</comment>
<evidence type="ECO:0000313" key="8">
    <source>
        <dbReference type="EMBL" id="KKR05643.1"/>
    </source>
</evidence>
<proteinExistence type="inferred from homology"/>
<comment type="caution">
    <text evidence="8">The sequence shown here is derived from an EMBL/GenBank/DDBJ whole genome shotgun (WGS) entry which is preliminary data.</text>
</comment>
<dbReference type="Proteomes" id="UP000034799">
    <property type="component" value="Unassembled WGS sequence"/>
</dbReference>
<dbReference type="InterPro" id="IPR012678">
    <property type="entry name" value="Ribosomal_uL23/eL15/eS24_sf"/>
</dbReference>
<keyword evidence="3 6" id="KW-0694">RNA-binding</keyword>
<evidence type="ECO:0000256" key="4">
    <source>
        <dbReference type="ARBA" id="ARBA00022980"/>
    </source>
</evidence>
<dbReference type="NCBIfam" id="NF004363">
    <property type="entry name" value="PRK05738.2-4"/>
    <property type="match status" value="1"/>
</dbReference>
<dbReference type="SUPFAM" id="SSF54189">
    <property type="entry name" value="Ribosomal proteins S24e, L23 and L15e"/>
    <property type="match status" value="1"/>
</dbReference>
<evidence type="ECO:0000256" key="6">
    <source>
        <dbReference type="HAMAP-Rule" id="MF_01369"/>
    </source>
</evidence>
<evidence type="ECO:0000256" key="2">
    <source>
        <dbReference type="ARBA" id="ARBA00022730"/>
    </source>
</evidence>
<dbReference type="GO" id="GO:0003735">
    <property type="term" value="F:structural constituent of ribosome"/>
    <property type="evidence" value="ECO:0007669"/>
    <property type="project" value="InterPro"/>
</dbReference>
<keyword evidence="2 6" id="KW-0699">rRNA-binding</keyword>
<dbReference type="AlphaFoldDB" id="A0A0G0MR87"/>
<sequence length="96" mass="11344">MENSIKLQPVISEKSYALANAENKYTFEVDTNVTKIDIKNEVSRKYKVKVLNVNVVTQPGKMKRDWIRRRTYRRQDTKKAIVKLKKGDKIEEFLNI</sequence>
<evidence type="ECO:0000256" key="3">
    <source>
        <dbReference type="ARBA" id="ARBA00022884"/>
    </source>
</evidence>
<keyword evidence="4 6" id="KW-0689">Ribosomal protein</keyword>
<dbReference type="HAMAP" id="MF_01369_B">
    <property type="entry name" value="Ribosomal_uL23_B"/>
    <property type="match status" value="1"/>
</dbReference>
<keyword evidence="5 6" id="KW-0687">Ribonucleoprotein</keyword>
<evidence type="ECO:0000256" key="7">
    <source>
        <dbReference type="RuleBase" id="RU003934"/>
    </source>
</evidence>
<accession>A0A0G0MR87</accession>
<dbReference type="GO" id="GO:0005840">
    <property type="term" value="C:ribosome"/>
    <property type="evidence" value="ECO:0007669"/>
    <property type="project" value="UniProtKB-KW"/>
</dbReference>
<evidence type="ECO:0000313" key="9">
    <source>
        <dbReference type="Proteomes" id="UP000034799"/>
    </source>
</evidence>
<gene>
    <name evidence="6" type="primary">rplW</name>
    <name evidence="8" type="ORF">UT34_C0002G0150</name>
</gene>
<evidence type="ECO:0000256" key="1">
    <source>
        <dbReference type="ARBA" id="ARBA00006700"/>
    </source>
</evidence>
<dbReference type="GO" id="GO:0019843">
    <property type="term" value="F:rRNA binding"/>
    <property type="evidence" value="ECO:0007669"/>
    <property type="project" value="UniProtKB-UniRule"/>
</dbReference>
<dbReference type="Pfam" id="PF00276">
    <property type="entry name" value="Ribosomal_L23"/>
    <property type="match status" value="1"/>
</dbReference>
<comment type="subunit">
    <text evidence="6">Part of the 50S ribosomal subunit. Contacts protein L29, and trigger factor when it is bound to the ribosome.</text>
</comment>
<dbReference type="InterPro" id="IPR012677">
    <property type="entry name" value="Nucleotide-bd_a/b_plait_sf"/>
</dbReference>
<dbReference type="PROSITE" id="PS00050">
    <property type="entry name" value="RIBOSOMAL_L23"/>
    <property type="match status" value="1"/>
</dbReference>
<dbReference type="EMBL" id="LBWK01000002">
    <property type="protein sequence ID" value="KKR05643.1"/>
    <property type="molecule type" value="Genomic_DNA"/>
</dbReference>
<dbReference type="InterPro" id="IPR001014">
    <property type="entry name" value="Ribosomal_uL23_CS"/>
</dbReference>
<dbReference type="STRING" id="1619100.UT34_C0002G0150"/>
<evidence type="ECO:0000256" key="5">
    <source>
        <dbReference type="ARBA" id="ARBA00023274"/>
    </source>
</evidence>
<name>A0A0G0MR87_9BACT</name>
<dbReference type="InterPro" id="IPR013025">
    <property type="entry name" value="Ribosomal_uL23-like"/>
</dbReference>